<dbReference type="PANTHER" id="PTHR33401">
    <property type="entry name" value="LIGHT-HARVESTING COMPLEX-LIKE PROTEIN OHP2, CHLOROPLASTIC"/>
    <property type="match status" value="1"/>
</dbReference>
<comment type="caution">
    <text evidence="2">The sequence shown here is derived from an EMBL/GenBank/DDBJ whole genome shotgun (WGS) entry which is preliminary data.</text>
</comment>
<protein>
    <submittedName>
        <fullName evidence="2">Uncharacterized protein</fullName>
    </submittedName>
</protein>
<dbReference type="EMBL" id="SDMP01000009">
    <property type="protein sequence ID" value="RYR36672.1"/>
    <property type="molecule type" value="Genomic_DNA"/>
</dbReference>
<feature type="compositionally biased region" description="Basic and acidic residues" evidence="1">
    <location>
        <begin position="141"/>
        <end position="151"/>
    </location>
</feature>
<feature type="compositionally biased region" description="Polar residues" evidence="1">
    <location>
        <begin position="95"/>
        <end position="115"/>
    </location>
</feature>
<feature type="region of interest" description="Disordered" evidence="1">
    <location>
        <begin position="134"/>
        <end position="160"/>
    </location>
</feature>
<evidence type="ECO:0000313" key="3">
    <source>
        <dbReference type="Proteomes" id="UP000289738"/>
    </source>
</evidence>
<proteinExistence type="predicted"/>
<sequence>MLLAVEGGGFFSSSASGYSKGLSLLLLGQRSEDKPMRVAPWNHYQLVEQESDTQLQLASTKNYLPRGCASFVCFGRTSAGHDTPSPLKVGPAQQHDVSSGSFVSNQGKDPSTQIDNENDNRKVVLKSSLKRPRINKSVDAANEHEASDGKVADAPGAQPERRRVQWTDACGSELVEIREFEPSKRCKFVIDKFLGMALKFHKLVLYHPQFHRNFNFFLTLSPFSLAHVTSVILNTNPMGLPGEQALALCRFQKMAAPKGKHKISLVCWIEDDGSDDEFENGSGRTCSCAIM</sequence>
<reference evidence="2 3" key="1">
    <citation type="submission" date="2019-01" db="EMBL/GenBank/DDBJ databases">
        <title>Sequencing of cultivated peanut Arachis hypogaea provides insights into genome evolution and oil improvement.</title>
        <authorList>
            <person name="Chen X."/>
        </authorList>
    </citation>
    <scope>NUCLEOTIDE SEQUENCE [LARGE SCALE GENOMIC DNA]</scope>
    <source>
        <strain evidence="3">cv. Fuhuasheng</strain>
        <tissue evidence="2">Leaves</tissue>
    </source>
</reference>
<evidence type="ECO:0000313" key="2">
    <source>
        <dbReference type="EMBL" id="RYR36672.1"/>
    </source>
</evidence>
<name>A0A445BDC2_ARAHY</name>
<dbReference type="AlphaFoldDB" id="A0A445BDC2"/>
<feature type="region of interest" description="Disordered" evidence="1">
    <location>
        <begin position="82"/>
        <end position="120"/>
    </location>
</feature>
<dbReference type="Proteomes" id="UP000289738">
    <property type="component" value="Chromosome A09"/>
</dbReference>
<organism evidence="2 3">
    <name type="scientific">Arachis hypogaea</name>
    <name type="common">Peanut</name>
    <dbReference type="NCBI Taxonomy" id="3818"/>
    <lineage>
        <taxon>Eukaryota</taxon>
        <taxon>Viridiplantae</taxon>
        <taxon>Streptophyta</taxon>
        <taxon>Embryophyta</taxon>
        <taxon>Tracheophyta</taxon>
        <taxon>Spermatophyta</taxon>
        <taxon>Magnoliopsida</taxon>
        <taxon>eudicotyledons</taxon>
        <taxon>Gunneridae</taxon>
        <taxon>Pentapetalae</taxon>
        <taxon>rosids</taxon>
        <taxon>fabids</taxon>
        <taxon>Fabales</taxon>
        <taxon>Fabaceae</taxon>
        <taxon>Papilionoideae</taxon>
        <taxon>50 kb inversion clade</taxon>
        <taxon>dalbergioids sensu lato</taxon>
        <taxon>Dalbergieae</taxon>
        <taxon>Pterocarpus clade</taxon>
        <taxon>Arachis</taxon>
    </lineage>
</organism>
<keyword evidence="3" id="KW-1185">Reference proteome</keyword>
<accession>A0A445BDC2</accession>
<dbReference type="PANTHER" id="PTHR33401:SF3">
    <property type="entry name" value="LOW AFFINITY POTASSIUM TRANSPORT SYSTEM PROTEIN"/>
    <property type="match status" value="1"/>
</dbReference>
<evidence type="ECO:0000256" key="1">
    <source>
        <dbReference type="SAM" id="MobiDB-lite"/>
    </source>
</evidence>
<dbReference type="STRING" id="3818.A0A445BDC2"/>
<gene>
    <name evidence="2" type="ORF">Ahy_A09g041630</name>
</gene>